<dbReference type="EMBL" id="JAPDPJ010000001">
    <property type="protein sequence ID" value="MCW3785184.1"/>
    <property type="molecule type" value="Genomic_DNA"/>
</dbReference>
<accession>A0AAE3M1V2</accession>
<organism evidence="3 4">
    <name type="scientific">Plebeiibacterium sediminum</name>
    <dbReference type="NCBI Taxonomy" id="2992112"/>
    <lineage>
        <taxon>Bacteria</taxon>
        <taxon>Pseudomonadati</taxon>
        <taxon>Bacteroidota</taxon>
        <taxon>Bacteroidia</taxon>
        <taxon>Marinilabiliales</taxon>
        <taxon>Marinilabiliaceae</taxon>
        <taxon>Plebeiibacterium</taxon>
    </lineage>
</organism>
<dbReference type="Pfam" id="PF13568">
    <property type="entry name" value="OMP_b-brl_2"/>
    <property type="match status" value="1"/>
</dbReference>
<feature type="domain" description="Outer membrane protein beta-barrel" evidence="2">
    <location>
        <begin position="24"/>
        <end position="115"/>
    </location>
</feature>
<dbReference type="RefSeq" id="WP_301188755.1">
    <property type="nucleotide sequence ID" value="NZ_JAPDPJ010000001.1"/>
</dbReference>
<comment type="caution">
    <text evidence="3">The sequence shown here is derived from an EMBL/GenBank/DDBJ whole genome shotgun (WGS) entry which is preliminary data.</text>
</comment>
<evidence type="ECO:0000259" key="2">
    <source>
        <dbReference type="Pfam" id="PF13568"/>
    </source>
</evidence>
<dbReference type="InterPro" id="IPR025665">
    <property type="entry name" value="Beta-barrel_OMP_2"/>
</dbReference>
<reference evidence="3" key="1">
    <citation type="submission" date="2022-10" db="EMBL/GenBank/DDBJ databases">
        <authorList>
            <person name="Yu W.X."/>
        </authorList>
    </citation>
    <scope>NUCLEOTIDE SEQUENCE</scope>
    <source>
        <strain evidence="3">AAT</strain>
    </source>
</reference>
<dbReference type="AlphaFoldDB" id="A0AAE3M1V2"/>
<evidence type="ECO:0000313" key="4">
    <source>
        <dbReference type="Proteomes" id="UP001209229"/>
    </source>
</evidence>
<gene>
    <name evidence="3" type="ORF">OM075_01830</name>
</gene>
<sequence length="122" mass="13813">MKIIRFTLLFSLLFIAYNATAQKIGVIGGFNISTISYEPAVNDNKLLVRNHIGIVYEQSISGKEIFVQTGLIFSQKGSAFKDMYVGYGTYVNDNNDIKKMLNYIDIPVLFEYKHSFTNLALI</sequence>
<evidence type="ECO:0000256" key="1">
    <source>
        <dbReference type="SAM" id="SignalP"/>
    </source>
</evidence>
<protein>
    <submittedName>
        <fullName evidence="3">PorT family protein</fullName>
    </submittedName>
</protein>
<feature type="signal peptide" evidence="1">
    <location>
        <begin position="1"/>
        <end position="21"/>
    </location>
</feature>
<name>A0AAE3M1V2_9BACT</name>
<evidence type="ECO:0000313" key="3">
    <source>
        <dbReference type="EMBL" id="MCW3785184.1"/>
    </source>
</evidence>
<feature type="chain" id="PRO_5042026153" evidence="1">
    <location>
        <begin position="22"/>
        <end position="122"/>
    </location>
</feature>
<keyword evidence="1" id="KW-0732">Signal</keyword>
<dbReference type="Proteomes" id="UP001209229">
    <property type="component" value="Unassembled WGS sequence"/>
</dbReference>
<keyword evidence="4" id="KW-1185">Reference proteome</keyword>
<proteinExistence type="predicted"/>